<dbReference type="RefSeq" id="WP_112927172.1">
    <property type="nucleotide sequence ID" value="NZ_CP029556.1"/>
</dbReference>
<dbReference type="OrthoDB" id="9767539at2"/>
<accession>A0A344J7F0</accession>
<feature type="chain" id="PRO_5016938549" description="Alginate export domain-containing protein" evidence="1">
    <location>
        <begin position="25"/>
        <end position="401"/>
    </location>
</feature>
<name>A0A344J7F0_9GAMM</name>
<gene>
    <name evidence="3" type="ORF">DCD74_09970</name>
</gene>
<evidence type="ECO:0000313" key="3">
    <source>
        <dbReference type="EMBL" id="AXA84960.1"/>
    </source>
</evidence>
<protein>
    <recommendedName>
        <fullName evidence="2">Alginate export domain-containing protein</fullName>
    </recommendedName>
</protein>
<dbReference type="KEGG" id="lue:DCD74_09970"/>
<keyword evidence="4" id="KW-1185">Reference proteome</keyword>
<reference evidence="4" key="1">
    <citation type="submission" date="2018-05" db="EMBL/GenBank/DDBJ databases">
        <title>Luteimonas pekinense sp. nov., isolated from human Meibomian gland secretions, Beijing, China.</title>
        <authorList>
            <person name="Wen T."/>
            <person name="Bai H."/>
            <person name="Lv H."/>
        </authorList>
    </citation>
    <scope>NUCLEOTIDE SEQUENCE [LARGE SCALE GENOMIC DNA]</scope>
    <source>
        <strain evidence="4">83-4</strain>
    </source>
</reference>
<dbReference type="EMBL" id="CP029556">
    <property type="protein sequence ID" value="AXA84960.1"/>
    <property type="molecule type" value="Genomic_DNA"/>
</dbReference>
<dbReference type="Proteomes" id="UP000251842">
    <property type="component" value="Chromosome"/>
</dbReference>
<evidence type="ECO:0000256" key="1">
    <source>
        <dbReference type="SAM" id="SignalP"/>
    </source>
</evidence>
<evidence type="ECO:0000259" key="2">
    <source>
        <dbReference type="Pfam" id="PF13372"/>
    </source>
</evidence>
<sequence>MNLRVSRTLICLSILAGLAPAAHAADLTLEWDLRLRHEQVDDAAFARDAEANTLRARAGLRAGVGHGWQGLVEGEGIIGNQHYNSGANGRTAYPQVVDPRGAELNQAWLKWSGHGFNTTFGRQRLLIDNQRFIGNSGWRQNEQTFDAIDLQYAPSQQWALQYAWLGKAHRVNGDEALDPLARERRLDTHLIHAQYKGAKQQLTAYAYLHEDRDVAAASSATHGLRWTGALPVAGAKFGWTAEAARQRDHGNNPLHFEHDYWLLEPGLQMGRWQAKAGWEHLGGDGRHALQTPLATLHAFNGWADKFTTTPARGLDDRYLALGAAVADERHGGKPMLQMAWHDYRPDAGSGRYGNELDASLSWPIAKGTTLMAKVADYRADGLGSDARKWWLQMEWKGSAKP</sequence>
<dbReference type="Pfam" id="PF13372">
    <property type="entry name" value="Alginate_exp"/>
    <property type="match status" value="1"/>
</dbReference>
<dbReference type="AlphaFoldDB" id="A0A344J7F0"/>
<dbReference type="InterPro" id="IPR023614">
    <property type="entry name" value="Porin_dom_sf"/>
</dbReference>
<evidence type="ECO:0000313" key="4">
    <source>
        <dbReference type="Proteomes" id="UP000251842"/>
    </source>
</evidence>
<keyword evidence="1" id="KW-0732">Signal</keyword>
<organism evidence="3 4">
    <name type="scientific">Solilutibacter oculi</name>
    <dbReference type="NCBI Taxonomy" id="2698682"/>
    <lineage>
        <taxon>Bacteria</taxon>
        <taxon>Pseudomonadati</taxon>
        <taxon>Pseudomonadota</taxon>
        <taxon>Gammaproteobacteria</taxon>
        <taxon>Lysobacterales</taxon>
        <taxon>Lysobacteraceae</taxon>
        <taxon>Solilutibacter</taxon>
    </lineage>
</organism>
<feature type="domain" description="Alginate export" evidence="2">
    <location>
        <begin position="31"/>
        <end position="248"/>
    </location>
</feature>
<dbReference type="Gene3D" id="2.40.160.10">
    <property type="entry name" value="Porin"/>
    <property type="match status" value="1"/>
</dbReference>
<feature type="signal peptide" evidence="1">
    <location>
        <begin position="1"/>
        <end position="24"/>
    </location>
</feature>
<dbReference type="InterPro" id="IPR025388">
    <property type="entry name" value="Alginate_export_dom"/>
</dbReference>
<proteinExistence type="predicted"/>